<feature type="domain" description="MSP" evidence="4">
    <location>
        <begin position="54"/>
        <end position="169"/>
    </location>
</feature>
<feature type="compositionally biased region" description="Basic residues" evidence="2">
    <location>
        <begin position="32"/>
        <end position="43"/>
    </location>
</feature>
<evidence type="ECO:0000256" key="1">
    <source>
        <dbReference type="RuleBase" id="RU003425"/>
    </source>
</evidence>
<dbReference type="EMBL" id="JPKZ01002815">
    <property type="protein sequence ID" value="KHN74844.1"/>
    <property type="molecule type" value="Genomic_DNA"/>
</dbReference>
<organism evidence="5 6">
    <name type="scientific">Toxocara canis</name>
    <name type="common">Canine roundworm</name>
    <dbReference type="NCBI Taxonomy" id="6265"/>
    <lineage>
        <taxon>Eukaryota</taxon>
        <taxon>Metazoa</taxon>
        <taxon>Ecdysozoa</taxon>
        <taxon>Nematoda</taxon>
        <taxon>Chromadorea</taxon>
        <taxon>Rhabditida</taxon>
        <taxon>Spirurina</taxon>
        <taxon>Ascaridomorpha</taxon>
        <taxon>Ascaridoidea</taxon>
        <taxon>Toxocaridae</taxon>
        <taxon>Toxocara</taxon>
    </lineage>
</organism>
<dbReference type="InterPro" id="IPR008962">
    <property type="entry name" value="PapD-like_sf"/>
</dbReference>
<keyword evidence="3" id="KW-0472">Membrane</keyword>
<sequence length="169" mass="18170">MVIDIGLWIACCASIMVAISIVVECCAGGGRPQKKRTHKRKDGKSKELSSKSTIISKQPTSSIKASSKSSQSKDESDSVKQSGSVSVSEEAQNVKCSDNNVYRVNPVFAFIEPGQYINVDIIRDVGKPKIDKMVFVTAKATADDLMPKAVFRPGVNKPSLVIPLIVTAV</sequence>
<dbReference type="PANTHER" id="PTHR22947:SF12">
    <property type="entry name" value="MAJOR SPERM PROTEIN"/>
    <property type="match status" value="1"/>
</dbReference>
<evidence type="ECO:0000313" key="5">
    <source>
        <dbReference type="EMBL" id="KHN74844.1"/>
    </source>
</evidence>
<feature type="region of interest" description="Disordered" evidence="2">
    <location>
        <begin position="30"/>
        <end position="91"/>
    </location>
</feature>
<protein>
    <recommendedName>
        <fullName evidence="1">Major sperm protein</fullName>
    </recommendedName>
</protein>
<dbReference type="Proteomes" id="UP000031036">
    <property type="component" value="Unassembled WGS sequence"/>
</dbReference>
<dbReference type="PROSITE" id="PS50202">
    <property type="entry name" value="MSP"/>
    <property type="match status" value="1"/>
</dbReference>
<keyword evidence="3" id="KW-1133">Transmembrane helix</keyword>
<evidence type="ECO:0000256" key="3">
    <source>
        <dbReference type="SAM" id="Phobius"/>
    </source>
</evidence>
<dbReference type="InterPro" id="IPR013783">
    <property type="entry name" value="Ig-like_fold"/>
</dbReference>
<dbReference type="AlphaFoldDB" id="A0A0B2V070"/>
<keyword evidence="6" id="KW-1185">Reference proteome</keyword>
<dbReference type="Gene3D" id="2.60.40.10">
    <property type="entry name" value="Immunoglobulins"/>
    <property type="match status" value="1"/>
</dbReference>
<reference evidence="5 6" key="1">
    <citation type="submission" date="2014-11" db="EMBL/GenBank/DDBJ databases">
        <title>Genetic blueprint of the zoonotic pathogen Toxocara canis.</title>
        <authorList>
            <person name="Zhu X.-Q."/>
            <person name="Korhonen P.K."/>
            <person name="Cai H."/>
            <person name="Young N.D."/>
            <person name="Nejsum P."/>
            <person name="von Samson-Himmelstjerna G."/>
            <person name="Boag P.R."/>
            <person name="Tan P."/>
            <person name="Li Q."/>
            <person name="Min J."/>
            <person name="Yang Y."/>
            <person name="Wang X."/>
            <person name="Fang X."/>
            <person name="Hall R.S."/>
            <person name="Hofmann A."/>
            <person name="Sternberg P.W."/>
            <person name="Jex A.R."/>
            <person name="Gasser R.B."/>
        </authorList>
    </citation>
    <scope>NUCLEOTIDE SEQUENCE [LARGE SCALE GENOMIC DNA]</scope>
    <source>
        <strain evidence="5">PN_DK_2014</strain>
    </source>
</reference>
<dbReference type="OrthoDB" id="5866971at2759"/>
<gene>
    <name evidence="5" type="primary">ssp-19</name>
    <name evidence="5" type="ORF">Tcan_15955</name>
</gene>
<dbReference type="PANTHER" id="PTHR22947">
    <property type="entry name" value="MAJOR SPERM PROTEIN"/>
    <property type="match status" value="1"/>
</dbReference>
<feature type="transmembrane region" description="Helical" evidence="3">
    <location>
        <begin position="6"/>
        <end position="30"/>
    </location>
</feature>
<keyword evidence="3" id="KW-0812">Transmembrane</keyword>
<dbReference type="SUPFAM" id="SSF49354">
    <property type="entry name" value="PapD-like"/>
    <property type="match status" value="1"/>
</dbReference>
<keyword evidence="1" id="KW-0206">Cytoskeleton</keyword>
<dbReference type="InterPro" id="IPR051774">
    <property type="entry name" value="Sperm-specific_class_P"/>
</dbReference>
<comment type="function">
    <text evidence="1">Central component in molecular interactions underlying sperm crawling. Forms an extensive filament system that extends from sperm villipoda, along the leading edge of the pseudopod.</text>
</comment>
<feature type="compositionally biased region" description="Polar residues" evidence="2">
    <location>
        <begin position="50"/>
        <end position="60"/>
    </location>
</feature>
<dbReference type="InterPro" id="IPR000535">
    <property type="entry name" value="MSP_dom"/>
</dbReference>
<evidence type="ECO:0000256" key="2">
    <source>
        <dbReference type="SAM" id="MobiDB-lite"/>
    </source>
</evidence>
<proteinExistence type="predicted"/>
<keyword evidence="1" id="KW-0963">Cytoplasm</keyword>
<feature type="compositionally biased region" description="Low complexity" evidence="2">
    <location>
        <begin position="61"/>
        <end position="70"/>
    </location>
</feature>
<evidence type="ECO:0000259" key="4">
    <source>
        <dbReference type="PROSITE" id="PS50202"/>
    </source>
</evidence>
<dbReference type="Pfam" id="PF00635">
    <property type="entry name" value="Motile_Sperm"/>
    <property type="match status" value="1"/>
</dbReference>
<accession>A0A0B2V070</accession>
<comment type="caution">
    <text evidence="5">The sequence shown here is derived from an EMBL/GenBank/DDBJ whole genome shotgun (WGS) entry which is preliminary data.</text>
</comment>
<evidence type="ECO:0000313" key="6">
    <source>
        <dbReference type="Proteomes" id="UP000031036"/>
    </source>
</evidence>
<name>A0A0B2V070_TOXCA</name>